<keyword evidence="4" id="KW-1133">Transmembrane helix</keyword>
<dbReference type="Gene3D" id="3.30.300.30">
    <property type="match status" value="1"/>
</dbReference>
<evidence type="ECO:0000256" key="4">
    <source>
        <dbReference type="SAM" id="Phobius"/>
    </source>
</evidence>
<dbReference type="SUPFAM" id="SSF56801">
    <property type="entry name" value="Acetyl-CoA synthetase-like"/>
    <property type="match status" value="1"/>
</dbReference>
<dbReference type="InterPro" id="IPR000073">
    <property type="entry name" value="AB_hydrolase_1"/>
</dbReference>
<organism evidence="7 8">
    <name type="scientific">Fusarium flagelliforme</name>
    <dbReference type="NCBI Taxonomy" id="2675880"/>
    <lineage>
        <taxon>Eukaryota</taxon>
        <taxon>Fungi</taxon>
        <taxon>Dikarya</taxon>
        <taxon>Ascomycota</taxon>
        <taxon>Pezizomycotina</taxon>
        <taxon>Sordariomycetes</taxon>
        <taxon>Hypocreomycetidae</taxon>
        <taxon>Hypocreales</taxon>
        <taxon>Nectriaceae</taxon>
        <taxon>Fusarium</taxon>
        <taxon>Fusarium incarnatum-equiseti species complex</taxon>
    </lineage>
</organism>
<dbReference type="InterPro" id="IPR010071">
    <property type="entry name" value="AA_adenyl_dom"/>
</dbReference>
<evidence type="ECO:0000313" key="7">
    <source>
        <dbReference type="EMBL" id="RFN43673.1"/>
    </source>
</evidence>
<dbReference type="OrthoDB" id="3142841at2759"/>
<feature type="domain" description="AMP-dependent synthetase/ligase" evidence="5">
    <location>
        <begin position="34"/>
        <end position="367"/>
    </location>
</feature>
<feature type="transmembrane region" description="Helical" evidence="4">
    <location>
        <begin position="717"/>
        <end position="737"/>
    </location>
</feature>
<dbReference type="EMBL" id="PXXK01000522">
    <property type="protein sequence ID" value="RFN43673.1"/>
    <property type="molecule type" value="Genomic_DNA"/>
</dbReference>
<dbReference type="STRING" id="2594813.A0A395M8S2"/>
<sequence length="1281" mass="140953">MANMVQDNVLHDSTLGLGQGDCVDIPFSTVTSAFYHHARSFPDGTALRDLTDSQKELTYSQLANRAQELAAYLIAQGVCPDSRVPLIAKRGIDMVVGILAILSCGAQYIPLDGGVVPDETIRRVLEQSKGGVVLCLTSTKHRVTSQHQNHTVVIIDEAATSPLENDIHVDLARPEGGCYVIYTSGTTGEPKGVDITHKNVTNLVCLSPGNLGVGAGTSVGSVLNISFDMAAWEVFVCLCNGGTLVLRGSNWERVLQQIDVLICTPTILSKYRPTQFPRIKTVATAGEPTTRGLADLWAKHGTYWNCCGPTETTIVNTMQKHVIGHELSIGRPTPNNRIYILDSEGKPMPMGTIGVMWAGGLGVSRGYIELDDKTAERYKPDPFARDGSMIYDTGDLGRWRPDGSIEILGRVDDQIKVKGFRVELDGVTACLVSAPGVSQAAALLIDGEIHGFTTPRNCDVTTTIKHMQQHQPYYAVPTHLHRLDELPSTPNGKVDKNSLKALALAEKTAAEQSYENEKVPGAHVELKSQSSMSTLTTLSDKLDLERGMPDKTMPRPLRGLRRRIFIVYRTLFSLVALLNLAALICVIFLQLKSEWLGIITAINLAVAVLVRQETIINILYTVFCSVPKTLPLWVRVRCAKIYHLGGVHSGAGVCATAWLVMSTIRGTICNAGFCEGHATDSLATQVVSWILCALLCSMVATAWPSFRKQHHNLFERFHRFAGWTSLGMFWARTILAINDSRPRDQDLGLAAVKTPDFWLLVVATLSIASSWFFLRKVAVEAEVLSDHAVRLHFDYTVPVNGSFTRISQRPLIEWHSFATIPNPQANHHAKGHSLVVSNAGDWTRSCIQNPPKTIWVRGVPTCGVMRISTLFNRVVVIATGSGIGPLLGHIVKRPCPTQLIWSTPRPEETFGKELVGQVRDAIPDAVIWNTKTQGRPDLVRMGYNLAKSFEAEAVIIIANEKITKKVVYGLETRGMPAFGAIWDITTTAPLAGRQGLRAAAISSRLYSQSVGPLVYDLHEPAQPKTDKRNSPILFLHGLFGSKKNNRAISKALARDLGRYVYALDLRNHGESPHATRHDYPAMAQDVAEFIEGHGLKDTTLIGHSMGAKTSMALALRSPELVSDIVAVDNAPVDVSLSRDFPKYVRAMKKIQEAGVTRQSEADKILSEYEESLPIRQFLLGNMHMPEGEKTRKFRIPLGVLGKALDNLGDFPYKNPNEVRFEKPALFVRGTQSKYVPDDVLPLIGQFFPKFRLVDIDAGHWLISEQPEAFRQAVVEFLQHPE</sequence>
<feature type="domain" description="AB hydrolase-1" evidence="6">
    <location>
        <begin position="1031"/>
        <end position="1264"/>
    </location>
</feature>
<dbReference type="PANTHER" id="PTHR33927:SF5">
    <property type="entry name" value="ENZYME, PUTATIVE (AFU_ORTHOLOGUE AFUA_8G01222)-RELATED"/>
    <property type="match status" value="1"/>
</dbReference>
<evidence type="ECO:0000259" key="6">
    <source>
        <dbReference type="Pfam" id="PF00561"/>
    </source>
</evidence>
<accession>A0A395M8S2</accession>
<feature type="transmembrane region" description="Helical" evidence="4">
    <location>
        <begin position="757"/>
        <end position="774"/>
    </location>
</feature>
<dbReference type="FunFam" id="3.40.50.1820:FF:000039">
    <property type="entry name" value="Esterase ybfF"/>
    <property type="match status" value="1"/>
</dbReference>
<gene>
    <name evidence="7" type="ORF">FIE12Z_12096</name>
</gene>
<name>A0A395M8S2_9HYPO</name>
<feature type="transmembrane region" description="Helical" evidence="4">
    <location>
        <begin position="641"/>
        <end position="661"/>
    </location>
</feature>
<evidence type="ECO:0000256" key="3">
    <source>
        <dbReference type="ARBA" id="ARBA00022801"/>
    </source>
</evidence>
<dbReference type="InterPro" id="IPR020845">
    <property type="entry name" value="AMP-binding_CS"/>
</dbReference>
<evidence type="ECO:0000259" key="5">
    <source>
        <dbReference type="Pfam" id="PF00501"/>
    </source>
</evidence>
<dbReference type="Proteomes" id="UP000265631">
    <property type="component" value="Unassembled WGS sequence"/>
</dbReference>
<evidence type="ECO:0000256" key="1">
    <source>
        <dbReference type="ARBA" id="ARBA00022450"/>
    </source>
</evidence>
<feature type="transmembrane region" description="Helical" evidence="4">
    <location>
        <begin position="595"/>
        <end position="620"/>
    </location>
</feature>
<dbReference type="InterPro" id="IPR029058">
    <property type="entry name" value="AB_hydrolase_fold"/>
</dbReference>
<dbReference type="InterPro" id="IPR052979">
    <property type="entry name" value="Adenylate-forming_domain"/>
</dbReference>
<evidence type="ECO:0000256" key="2">
    <source>
        <dbReference type="ARBA" id="ARBA00022553"/>
    </source>
</evidence>
<reference evidence="7 8" key="1">
    <citation type="journal article" date="2018" name="PLoS Pathog.">
        <title>Evolution of structural diversity of trichothecenes, a family of toxins produced by plant pathogenic and entomopathogenic fungi.</title>
        <authorList>
            <person name="Proctor R.H."/>
            <person name="McCormick S.P."/>
            <person name="Kim H.S."/>
            <person name="Cardoza R.E."/>
            <person name="Stanley A.M."/>
            <person name="Lindo L."/>
            <person name="Kelly A."/>
            <person name="Brown D.W."/>
            <person name="Lee T."/>
            <person name="Vaughan M.M."/>
            <person name="Alexander N.J."/>
            <person name="Busman M."/>
            <person name="Gutierrez S."/>
        </authorList>
    </citation>
    <scope>NUCLEOTIDE SEQUENCE [LARGE SCALE GENOMIC DNA]</scope>
    <source>
        <strain evidence="7 8">NRRL 13405</strain>
    </source>
</reference>
<dbReference type="Gene3D" id="3.40.50.12780">
    <property type="entry name" value="N-terminal domain of ligase-like"/>
    <property type="match status" value="1"/>
</dbReference>
<dbReference type="NCBIfam" id="TIGR01733">
    <property type="entry name" value="AA-adenyl-dom"/>
    <property type="match status" value="1"/>
</dbReference>
<keyword evidence="4" id="KW-0472">Membrane</keyword>
<keyword evidence="8" id="KW-1185">Reference proteome</keyword>
<dbReference type="Pfam" id="PF00501">
    <property type="entry name" value="AMP-binding"/>
    <property type="match status" value="1"/>
</dbReference>
<dbReference type="InterPro" id="IPR045851">
    <property type="entry name" value="AMP-bd_C_sf"/>
</dbReference>
<dbReference type="PROSITE" id="PS00455">
    <property type="entry name" value="AMP_BINDING"/>
    <property type="match status" value="1"/>
</dbReference>
<keyword evidence="3" id="KW-0378">Hydrolase</keyword>
<comment type="caution">
    <text evidence="7">The sequence shown here is derived from an EMBL/GenBank/DDBJ whole genome shotgun (WGS) entry which is preliminary data.</text>
</comment>
<keyword evidence="4" id="KW-0812">Transmembrane</keyword>
<dbReference type="PANTHER" id="PTHR33927">
    <property type="entry name" value="TRANSMEMBRANE PROTEIN"/>
    <property type="match status" value="1"/>
</dbReference>
<keyword evidence="2" id="KW-0597">Phosphoprotein</keyword>
<dbReference type="InterPro" id="IPR000873">
    <property type="entry name" value="AMP-dep_synth/lig_dom"/>
</dbReference>
<feature type="transmembrane region" description="Helical" evidence="4">
    <location>
        <begin position="566"/>
        <end position="589"/>
    </location>
</feature>
<dbReference type="Pfam" id="PF00561">
    <property type="entry name" value="Abhydrolase_1"/>
    <property type="match status" value="1"/>
</dbReference>
<feature type="transmembrane region" description="Helical" evidence="4">
    <location>
        <begin position="686"/>
        <end position="705"/>
    </location>
</feature>
<evidence type="ECO:0000313" key="8">
    <source>
        <dbReference type="Proteomes" id="UP000265631"/>
    </source>
</evidence>
<proteinExistence type="predicted"/>
<dbReference type="Gene3D" id="3.40.50.1820">
    <property type="entry name" value="alpha/beta hydrolase"/>
    <property type="match status" value="1"/>
</dbReference>
<dbReference type="GO" id="GO:0016787">
    <property type="term" value="F:hydrolase activity"/>
    <property type="evidence" value="ECO:0007669"/>
    <property type="project" value="UniProtKB-KW"/>
</dbReference>
<dbReference type="InterPro" id="IPR042099">
    <property type="entry name" value="ANL_N_sf"/>
</dbReference>
<protein>
    <submittedName>
        <fullName evidence="7">Non-ribosomal peptide synthetase</fullName>
    </submittedName>
</protein>
<dbReference type="SUPFAM" id="SSF53474">
    <property type="entry name" value="alpha/beta-Hydrolases"/>
    <property type="match status" value="1"/>
</dbReference>
<keyword evidence="1" id="KW-0596">Phosphopantetheine</keyword>